<reference evidence="8 9" key="1">
    <citation type="submission" date="2021-02" db="EMBL/GenBank/DDBJ databases">
        <title>Alicyclobacillus curvatus sp. nov. and Alicyclobacillus mengziensis sp. nov., two acidophilic bacteria isolated from acid mine drainage.</title>
        <authorList>
            <person name="Huang Y."/>
        </authorList>
    </citation>
    <scope>NUCLEOTIDE SEQUENCE [LARGE SCALE GENOMIC DNA]</scope>
    <source>
        <strain evidence="8 9">S30H14</strain>
    </source>
</reference>
<evidence type="ECO:0000256" key="4">
    <source>
        <dbReference type="ARBA" id="ARBA00023163"/>
    </source>
</evidence>
<dbReference type="Proteomes" id="UP000663505">
    <property type="component" value="Chromosome"/>
</dbReference>
<feature type="domain" description="Phosphoribosyltransferase" evidence="6">
    <location>
        <begin position="109"/>
        <end position="251"/>
    </location>
</feature>
<dbReference type="InterPro" id="IPR050118">
    <property type="entry name" value="Pur/Pyrimidine_PRTase"/>
</dbReference>
<dbReference type="InterPro" id="IPR010078">
    <property type="entry name" value="PurR_Bsub"/>
</dbReference>
<dbReference type="InterPro" id="IPR036388">
    <property type="entry name" value="WH-like_DNA-bd_sf"/>
</dbReference>
<dbReference type="InterPro" id="IPR036390">
    <property type="entry name" value="WH_DNA-bd_sf"/>
</dbReference>
<dbReference type="GO" id="GO:0045982">
    <property type="term" value="P:negative regulation of purine nucleobase metabolic process"/>
    <property type="evidence" value="ECO:0007669"/>
    <property type="project" value="InterPro"/>
</dbReference>
<dbReference type="PANTHER" id="PTHR43864">
    <property type="entry name" value="HYPOXANTHINE/GUANINE PHOSPHORIBOSYLTRANSFERASE"/>
    <property type="match status" value="1"/>
</dbReference>
<evidence type="ECO:0000256" key="3">
    <source>
        <dbReference type="ARBA" id="ARBA00023125"/>
    </source>
</evidence>
<evidence type="ECO:0000313" key="9">
    <source>
        <dbReference type="Proteomes" id="UP000663505"/>
    </source>
</evidence>
<dbReference type="GO" id="GO:0003677">
    <property type="term" value="F:DNA binding"/>
    <property type="evidence" value="ECO:0007669"/>
    <property type="project" value="UniProtKB-KW"/>
</dbReference>
<dbReference type="InterPro" id="IPR029057">
    <property type="entry name" value="PRTase-like"/>
</dbReference>
<dbReference type="CDD" id="cd06223">
    <property type="entry name" value="PRTases_typeI"/>
    <property type="match status" value="1"/>
</dbReference>
<dbReference type="PANTHER" id="PTHR43864:SF2">
    <property type="entry name" value="PUR OPERON REPRESSOR"/>
    <property type="match status" value="1"/>
</dbReference>
<dbReference type="Pfam" id="PF09182">
    <property type="entry name" value="PuR_N"/>
    <property type="match status" value="1"/>
</dbReference>
<evidence type="ECO:0000259" key="7">
    <source>
        <dbReference type="Pfam" id="PF09182"/>
    </source>
</evidence>
<dbReference type="AlphaFoldDB" id="A0A9X7Z853"/>
<dbReference type="SUPFAM" id="SSF53271">
    <property type="entry name" value="PRTase-like"/>
    <property type="match status" value="1"/>
</dbReference>
<keyword evidence="4" id="KW-0804">Transcription</keyword>
<organism evidence="8 9">
    <name type="scientific">Alicyclobacillus mengziensis</name>
    <dbReference type="NCBI Taxonomy" id="2931921"/>
    <lineage>
        <taxon>Bacteria</taxon>
        <taxon>Bacillati</taxon>
        <taxon>Bacillota</taxon>
        <taxon>Bacilli</taxon>
        <taxon>Bacillales</taxon>
        <taxon>Alicyclobacillaceae</taxon>
        <taxon>Alicyclobacillus</taxon>
    </lineage>
</organism>
<dbReference type="InterPro" id="IPR015265">
    <property type="entry name" value="PuR_N"/>
</dbReference>
<keyword evidence="9" id="KW-1185">Reference proteome</keyword>
<feature type="domain" description="Bacterial purine repressor N-terminal" evidence="7">
    <location>
        <begin position="2"/>
        <end position="71"/>
    </location>
</feature>
<evidence type="ECO:0000256" key="2">
    <source>
        <dbReference type="ARBA" id="ARBA00023015"/>
    </source>
</evidence>
<proteinExistence type="inferred from homology"/>
<comment type="similarity">
    <text evidence="5">Belongs to the purine/pyrimidine phosphoribosyltransferase family. PurR subfamily.</text>
</comment>
<dbReference type="GO" id="GO:0045892">
    <property type="term" value="P:negative regulation of DNA-templated transcription"/>
    <property type="evidence" value="ECO:0007669"/>
    <property type="project" value="InterPro"/>
</dbReference>
<keyword evidence="2" id="KW-0805">Transcription regulation</keyword>
<comment type="subunit">
    <text evidence="1">Homodimer.</text>
</comment>
<gene>
    <name evidence="8" type="primary">purR</name>
    <name evidence="8" type="ORF">JZ786_02510</name>
</gene>
<evidence type="ECO:0000256" key="5">
    <source>
        <dbReference type="ARBA" id="ARBA00049656"/>
    </source>
</evidence>
<evidence type="ECO:0000259" key="6">
    <source>
        <dbReference type="Pfam" id="PF00156"/>
    </source>
</evidence>
<dbReference type="InterPro" id="IPR000836">
    <property type="entry name" value="PRTase_dom"/>
</dbReference>
<dbReference type="KEGG" id="afx:JZ786_02510"/>
<protein>
    <submittedName>
        <fullName evidence="8">Pur operon repressor</fullName>
    </submittedName>
</protein>
<dbReference type="RefSeq" id="WP_206657272.1">
    <property type="nucleotide sequence ID" value="NZ_CP071182.1"/>
</dbReference>
<sequence>MRRSERLIGLTKHLLDRPNQAVSLSEIQGLLEAAKSSLSEDVGFIRQALENLQQGTVQTISGAAGGVRYVPRLSDTERALFSAEMVERLSDPSRMLAGGFVYMSDILGDPLVIDYVGRLFAEAFVTSGVNVVVTVETKGIPLAVATAHYLHCPLAIVRREHRVTDGAVVSVHYVSGSNRRIQSMSISKRAMPDFARALVVDDFMKAGATCKAVVHLLAEFQATVVGTAVFAATAEPLQKLVDDYKALFEVSDLEEGRVPVVRSTMFWETQ</sequence>
<evidence type="ECO:0000313" key="8">
    <source>
        <dbReference type="EMBL" id="QSO47928.1"/>
    </source>
</evidence>
<evidence type="ECO:0000256" key="1">
    <source>
        <dbReference type="ARBA" id="ARBA00011738"/>
    </source>
</evidence>
<accession>A0A9X7Z853</accession>
<keyword evidence="3" id="KW-0238">DNA-binding</keyword>
<dbReference type="Gene3D" id="1.10.10.10">
    <property type="entry name" value="Winged helix-like DNA-binding domain superfamily/Winged helix DNA-binding domain"/>
    <property type="match status" value="1"/>
</dbReference>
<dbReference type="SUPFAM" id="SSF46785">
    <property type="entry name" value="Winged helix' DNA-binding domain"/>
    <property type="match status" value="1"/>
</dbReference>
<name>A0A9X7Z853_9BACL</name>
<dbReference type="NCBIfam" id="TIGR01743">
    <property type="entry name" value="purR_Bsub"/>
    <property type="match status" value="1"/>
</dbReference>
<dbReference type="Gene3D" id="3.40.50.2020">
    <property type="match status" value="1"/>
</dbReference>
<dbReference type="Pfam" id="PF00156">
    <property type="entry name" value="Pribosyltran"/>
    <property type="match status" value="1"/>
</dbReference>
<dbReference type="EMBL" id="CP071182">
    <property type="protein sequence ID" value="QSO47928.1"/>
    <property type="molecule type" value="Genomic_DNA"/>
</dbReference>